<dbReference type="EMBL" id="HBKN01041478">
    <property type="protein sequence ID" value="CAE2329668.1"/>
    <property type="molecule type" value="Transcribed_RNA"/>
</dbReference>
<dbReference type="PROSITE" id="PS50011">
    <property type="entry name" value="PROTEIN_KINASE_DOM"/>
    <property type="match status" value="1"/>
</dbReference>
<dbReference type="AlphaFoldDB" id="A0A6U6CKP3"/>
<comment type="catalytic activity">
    <reaction evidence="9">
        <text>L-tyrosyl-[protein] + ATP = O-phospho-L-tyrosyl-[protein] + ADP + H(+)</text>
        <dbReference type="Rhea" id="RHEA:10596"/>
        <dbReference type="Rhea" id="RHEA-COMP:10136"/>
        <dbReference type="Rhea" id="RHEA-COMP:20101"/>
        <dbReference type="ChEBI" id="CHEBI:15378"/>
        <dbReference type="ChEBI" id="CHEBI:30616"/>
        <dbReference type="ChEBI" id="CHEBI:46858"/>
        <dbReference type="ChEBI" id="CHEBI:61978"/>
        <dbReference type="ChEBI" id="CHEBI:456216"/>
        <dbReference type="EC" id="2.7.12.2"/>
    </reaction>
</comment>
<evidence type="ECO:0000256" key="7">
    <source>
        <dbReference type="ARBA" id="ARBA00049014"/>
    </source>
</evidence>
<keyword evidence="1" id="KW-0808">Transferase</keyword>
<evidence type="ECO:0000256" key="6">
    <source>
        <dbReference type="ARBA" id="ARBA00038999"/>
    </source>
</evidence>
<dbReference type="EC" id="2.7.12.2" evidence="6"/>
<dbReference type="SMART" id="SM00220">
    <property type="entry name" value="S_TKc"/>
    <property type="match status" value="1"/>
</dbReference>
<comment type="similarity">
    <text evidence="5">Belongs to the protein kinase superfamily. STE Ser/Thr protein kinase family. MAP kinase kinase subfamily.</text>
</comment>
<evidence type="ECO:0000313" key="11">
    <source>
        <dbReference type="EMBL" id="CAE2329651.1"/>
    </source>
</evidence>
<dbReference type="Gene3D" id="1.10.510.10">
    <property type="entry name" value="Transferase(Phosphotransferase) domain 1"/>
    <property type="match status" value="1"/>
</dbReference>
<accession>A0A6U6CKP3</accession>
<dbReference type="InterPro" id="IPR000719">
    <property type="entry name" value="Prot_kinase_dom"/>
</dbReference>
<organism evidence="11">
    <name type="scientific">Guillardia theta</name>
    <name type="common">Cryptophyte</name>
    <name type="synonym">Cryptomonas phi</name>
    <dbReference type="NCBI Taxonomy" id="55529"/>
    <lineage>
        <taxon>Eukaryota</taxon>
        <taxon>Cryptophyceae</taxon>
        <taxon>Pyrenomonadales</taxon>
        <taxon>Geminigeraceae</taxon>
        <taxon>Guillardia</taxon>
    </lineage>
</organism>
<dbReference type="PANTHER" id="PTHR48013">
    <property type="entry name" value="DUAL SPECIFICITY MITOGEN-ACTIVATED PROTEIN KINASE KINASE 5-RELATED"/>
    <property type="match status" value="1"/>
</dbReference>
<dbReference type="Pfam" id="PF00069">
    <property type="entry name" value="Pkinase"/>
    <property type="match status" value="1"/>
</dbReference>
<evidence type="ECO:0000256" key="2">
    <source>
        <dbReference type="ARBA" id="ARBA00022741"/>
    </source>
</evidence>
<dbReference type="EMBL" id="HBKN01041469">
    <property type="protein sequence ID" value="CAE2329651.1"/>
    <property type="molecule type" value="Transcribed_RNA"/>
</dbReference>
<dbReference type="PANTHER" id="PTHR48013:SF9">
    <property type="entry name" value="DUAL SPECIFICITY MITOGEN-ACTIVATED PROTEIN KINASE KINASE 5"/>
    <property type="match status" value="1"/>
</dbReference>
<evidence type="ECO:0000256" key="3">
    <source>
        <dbReference type="ARBA" id="ARBA00022777"/>
    </source>
</evidence>
<evidence type="ECO:0000259" key="10">
    <source>
        <dbReference type="PROSITE" id="PS50011"/>
    </source>
</evidence>
<comment type="catalytic activity">
    <reaction evidence="7">
        <text>L-seryl-[protein] + ATP = O-phospho-L-seryl-[protein] + ADP + H(+)</text>
        <dbReference type="Rhea" id="RHEA:17989"/>
        <dbReference type="Rhea" id="RHEA-COMP:9863"/>
        <dbReference type="Rhea" id="RHEA-COMP:11604"/>
        <dbReference type="ChEBI" id="CHEBI:15378"/>
        <dbReference type="ChEBI" id="CHEBI:29999"/>
        <dbReference type="ChEBI" id="CHEBI:30616"/>
        <dbReference type="ChEBI" id="CHEBI:83421"/>
        <dbReference type="ChEBI" id="CHEBI:456216"/>
        <dbReference type="EC" id="2.7.12.2"/>
    </reaction>
</comment>
<evidence type="ECO:0000256" key="8">
    <source>
        <dbReference type="ARBA" id="ARBA00049299"/>
    </source>
</evidence>
<keyword evidence="3" id="KW-0418">Kinase</keyword>
<comment type="catalytic activity">
    <reaction evidence="8">
        <text>L-threonyl-[protein] + ATP = O-phospho-L-threonyl-[protein] + ADP + H(+)</text>
        <dbReference type="Rhea" id="RHEA:46608"/>
        <dbReference type="Rhea" id="RHEA-COMP:11060"/>
        <dbReference type="Rhea" id="RHEA-COMP:11605"/>
        <dbReference type="ChEBI" id="CHEBI:15378"/>
        <dbReference type="ChEBI" id="CHEBI:30013"/>
        <dbReference type="ChEBI" id="CHEBI:30616"/>
        <dbReference type="ChEBI" id="CHEBI:61977"/>
        <dbReference type="ChEBI" id="CHEBI:456216"/>
        <dbReference type="EC" id="2.7.12.2"/>
    </reaction>
</comment>
<keyword evidence="2" id="KW-0547">Nucleotide-binding</keyword>
<evidence type="ECO:0000256" key="5">
    <source>
        <dbReference type="ARBA" id="ARBA00038035"/>
    </source>
</evidence>
<dbReference type="GO" id="GO:0005524">
    <property type="term" value="F:ATP binding"/>
    <property type="evidence" value="ECO:0007669"/>
    <property type="project" value="UniProtKB-KW"/>
</dbReference>
<evidence type="ECO:0000313" key="12">
    <source>
        <dbReference type="EMBL" id="CAE2329668.1"/>
    </source>
</evidence>
<evidence type="ECO:0000256" key="4">
    <source>
        <dbReference type="ARBA" id="ARBA00022840"/>
    </source>
</evidence>
<protein>
    <recommendedName>
        <fullName evidence="6">mitogen-activated protein kinase kinase</fullName>
        <ecNumber evidence="6">2.7.12.2</ecNumber>
    </recommendedName>
</protein>
<dbReference type="SUPFAM" id="SSF56112">
    <property type="entry name" value="Protein kinase-like (PK-like)"/>
    <property type="match status" value="1"/>
</dbReference>
<dbReference type="GO" id="GO:0004708">
    <property type="term" value="F:MAP kinase kinase activity"/>
    <property type="evidence" value="ECO:0007669"/>
    <property type="project" value="UniProtKB-EC"/>
</dbReference>
<name>A0A6U6CKP3_GUITH</name>
<gene>
    <name evidence="11" type="ORF">GTHE00462_LOCUS32399</name>
    <name evidence="12" type="ORF">GTHE00462_LOCUS32408</name>
</gene>
<keyword evidence="4" id="KW-0067">ATP-binding</keyword>
<proteinExistence type="inferred from homology"/>
<sequence length="527" mass="59678">MCRRVKMMKHNKMLSSLQSMNSMDETNVSISSHSYYTLIAKILSVKLGFNDLAGDGEDEVEEVRNVIVSLSVDGTLDGASQSHVTKSIHMQNFKSSSIPEHNYEFDLTGDIFKILMSIKLYQKIDPKQGDELANAQQMGSSFVDLSSVLQAGGEKIVLSRLTSHFINSNASQEIQLELKLLPKSSDFEFSYLEGNPLLKKAGYVFSLNGILSPSSFVQLKEFNVKRGLYITLQDLQYERKELFETRGFTSHRARSIDGARTYTVHKFKITESEGRRMLIASLDGLHDLESSITSVPHTGVQVVDAFLNRLEVMLVLDDGGGRYLHEILNVKGNVPEQHVSIILRQVLHALDYLHSRKMRIHNDIHPSNLLVLRSGEVRLSGFWFSSKTQTSQSQRFAGRYGYMAPERLLGLECGFASDVWSVGMLTLELLLGRPFFDTSELYDAKSIFEFKKHIVEENSPSLSRQEYSEGLCLFVDACLIKNIKLRATVPGLRSKEFITKYEALQNSFFGRWANRQQVLKYFEMKGS</sequence>
<dbReference type="InterPro" id="IPR011009">
    <property type="entry name" value="Kinase-like_dom_sf"/>
</dbReference>
<reference evidence="11" key="1">
    <citation type="submission" date="2021-01" db="EMBL/GenBank/DDBJ databases">
        <authorList>
            <person name="Corre E."/>
            <person name="Pelletier E."/>
            <person name="Niang G."/>
            <person name="Scheremetjew M."/>
            <person name="Finn R."/>
            <person name="Kale V."/>
            <person name="Holt S."/>
            <person name="Cochrane G."/>
            <person name="Meng A."/>
            <person name="Brown T."/>
            <person name="Cohen L."/>
        </authorList>
    </citation>
    <scope>NUCLEOTIDE SEQUENCE</scope>
    <source>
        <strain evidence="11">CCMP 2712</strain>
    </source>
</reference>
<feature type="domain" description="Protein kinase" evidence="10">
    <location>
        <begin position="205"/>
        <end position="498"/>
    </location>
</feature>
<evidence type="ECO:0000256" key="1">
    <source>
        <dbReference type="ARBA" id="ARBA00022679"/>
    </source>
</evidence>
<evidence type="ECO:0000256" key="9">
    <source>
        <dbReference type="ARBA" id="ARBA00051693"/>
    </source>
</evidence>